<evidence type="ECO:0000313" key="2">
    <source>
        <dbReference type="Proteomes" id="UP000054526"/>
    </source>
</evidence>
<evidence type="ECO:0008006" key="3">
    <source>
        <dbReference type="Google" id="ProtNLM"/>
    </source>
</evidence>
<name>A0ABR5A7M7_9BACL</name>
<protein>
    <recommendedName>
        <fullName evidence="3">Kinase</fullName>
    </recommendedName>
</protein>
<proteinExistence type="predicted"/>
<dbReference type="InterPro" id="IPR011009">
    <property type="entry name" value="Kinase-like_dom_sf"/>
</dbReference>
<organism evidence="1 2">
    <name type="scientific">Cohnella kolymensis</name>
    <dbReference type="NCBI Taxonomy" id="1590652"/>
    <lineage>
        <taxon>Bacteria</taxon>
        <taxon>Bacillati</taxon>
        <taxon>Bacillota</taxon>
        <taxon>Bacilli</taxon>
        <taxon>Bacillales</taxon>
        <taxon>Paenibacillaceae</taxon>
        <taxon>Cohnella</taxon>
    </lineage>
</organism>
<dbReference type="SUPFAM" id="SSF56112">
    <property type="entry name" value="Protein kinase-like (PK-like)"/>
    <property type="match status" value="1"/>
</dbReference>
<evidence type="ECO:0000313" key="1">
    <source>
        <dbReference type="EMBL" id="KIL37061.1"/>
    </source>
</evidence>
<reference evidence="1 2" key="1">
    <citation type="submission" date="2014-12" db="EMBL/GenBank/DDBJ databases">
        <title>Draft genome sequence of Cohnella kolymensis strain B-2846.</title>
        <authorList>
            <person name="Karlyshev A.V."/>
            <person name="Kudryashova E.B."/>
        </authorList>
    </citation>
    <scope>NUCLEOTIDE SEQUENCE [LARGE SCALE GENOMIC DNA]</scope>
    <source>
        <strain evidence="1 2">VKM B-2846</strain>
    </source>
</reference>
<dbReference type="Proteomes" id="UP000054526">
    <property type="component" value="Unassembled WGS sequence"/>
</dbReference>
<accession>A0ABR5A7M7</accession>
<comment type="caution">
    <text evidence="1">The sequence shown here is derived from an EMBL/GenBank/DDBJ whole genome shotgun (WGS) entry which is preliminary data.</text>
</comment>
<dbReference type="EMBL" id="JXAL01000003">
    <property type="protein sequence ID" value="KIL37061.1"/>
    <property type="molecule type" value="Genomic_DNA"/>
</dbReference>
<dbReference type="Gene3D" id="1.10.510.10">
    <property type="entry name" value="Transferase(Phosphotransferase) domain 1"/>
    <property type="match status" value="1"/>
</dbReference>
<sequence length="181" mass="20852">MVKDGFPVEVVQNPTDYPLIGRGGNGAVFKLSDEHCVKIYPNKAFARAESAALRVGQDSPAFPRLVKSGRKYVVMELINGTLLDEYLRDKGVLDEQITEQILFVLKELKRLRFSRRDARLRHLVLTEEGSLKVIDHVNSQTKHYKYPEKLLKGLDELGMKPAFLKQVKQRDPELYRKWKSK</sequence>
<gene>
    <name evidence="1" type="ORF">SD71_04570</name>
</gene>
<keyword evidence="2" id="KW-1185">Reference proteome</keyword>